<sequence length="106" mass="11755">MSKPGPQNYGIPPPAYSETENLQEPLPTEPPVVFGPDPMNLICIACGNRTITDVRTTPNNRTHMIAMLLCIIGGLLCAWIPYCYKPCMTSRHYCSICNAYLGQYSD</sequence>
<evidence type="ECO:0000259" key="10">
    <source>
        <dbReference type="PROSITE" id="PS51837"/>
    </source>
</evidence>
<dbReference type="EMBL" id="OU892280">
    <property type="protein sequence ID" value="CAG9768211.1"/>
    <property type="molecule type" value="Genomic_DNA"/>
</dbReference>
<keyword evidence="7 9" id="KW-0472">Membrane</keyword>
<keyword evidence="12" id="KW-1185">Reference proteome</keyword>
<dbReference type="PANTHER" id="PTHR23292">
    <property type="entry name" value="LIPOPOLYSACCHARIDE-INDUCED TUMOR NECROSIS FACTOR-ALPHA FACTOR"/>
    <property type="match status" value="1"/>
</dbReference>
<evidence type="ECO:0000256" key="4">
    <source>
        <dbReference type="ARBA" id="ARBA00005975"/>
    </source>
</evidence>
<dbReference type="GO" id="GO:0031902">
    <property type="term" value="C:late endosome membrane"/>
    <property type="evidence" value="ECO:0007669"/>
    <property type="project" value="UniProtKB-SubCell"/>
</dbReference>
<protein>
    <recommendedName>
        <fullName evidence="10">LITAF domain-containing protein</fullName>
    </recommendedName>
</protein>
<dbReference type="InterPro" id="IPR006629">
    <property type="entry name" value="LITAF"/>
</dbReference>
<evidence type="ECO:0000256" key="2">
    <source>
        <dbReference type="ARBA" id="ARBA00004481"/>
    </source>
</evidence>
<accession>A0A9N9MRF3</accession>
<dbReference type="PANTHER" id="PTHR23292:SF14">
    <property type="entry name" value="FI16615P1-RELATED"/>
    <property type="match status" value="1"/>
</dbReference>
<dbReference type="InterPro" id="IPR037519">
    <property type="entry name" value="LITAF_fam"/>
</dbReference>
<evidence type="ECO:0000256" key="9">
    <source>
        <dbReference type="SAM" id="Phobius"/>
    </source>
</evidence>
<dbReference type="Proteomes" id="UP001152799">
    <property type="component" value="Chromosome 4"/>
</dbReference>
<organism evidence="11 12">
    <name type="scientific">Ceutorhynchus assimilis</name>
    <name type="common">cabbage seed weevil</name>
    <dbReference type="NCBI Taxonomy" id="467358"/>
    <lineage>
        <taxon>Eukaryota</taxon>
        <taxon>Metazoa</taxon>
        <taxon>Ecdysozoa</taxon>
        <taxon>Arthropoda</taxon>
        <taxon>Hexapoda</taxon>
        <taxon>Insecta</taxon>
        <taxon>Pterygota</taxon>
        <taxon>Neoptera</taxon>
        <taxon>Endopterygota</taxon>
        <taxon>Coleoptera</taxon>
        <taxon>Polyphaga</taxon>
        <taxon>Cucujiformia</taxon>
        <taxon>Curculionidae</taxon>
        <taxon>Ceutorhynchinae</taxon>
        <taxon>Ceutorhynchus</taxon>
    </lineage>
</organism>
<dbReference type="SMART" id="SM00714">
    <property type="entry name" value="LITAF"/>
    <property type="match status" value="1"/>
</dbReference>
<keyword evidence="6" id="KW-0862">Zinc</keyword>
<comment type="similarity">
    <text evidence="4">Belongs to the CDIP1/LITAF family.</text>
</comment>
<feature type="transmembrane region" description="Helical" evidence="9">
    <location>
        <begin position="64"/>
        <end position="82"/>
    </location>
</feature>
<dbReference type="GO" id="GO:0005765">
    <property type="term" value="C:lysosomal membrane"/>
    <property type="evidence" value="ECO:0007669"/>
    <property type="project" value="UniProtKB-SubCell"/>
</dbReference>
<evidence type="ECO:0000313" key="12">
    <source>
        <dbReference type="Proteomes" id="UP001152799"/>
    </source>
</evidence>
<evidence type="ECO:0000256" key="6">
    <source>
        <dbReference type="ARBA" id="ARBA00022833"/>
    </source>
</evidence>
<keyword evidence="9" id="KW-0812">Transmembrane</keyword>
<evidence type="ECO:0000256" key="1">
    <source>
        <dbReference type="ARBA" id="ARBA00004414"/>
    </source>
</evidence>
<keyword evidence="9" id="KW-1133">Transmembrane helix</keyword>
<gene>
    <name evidence="11" type="ORF">CEUTPL_LOCUS8758</name>
</gene>
<feature type="region of interest" description="Disordered" evidence="8">
    <location>
        <begin position="1"/>
        <end position="30"/>
    </location>
</feature>
<evidence type="ECO:0000256" key="8">
    <source>
        <dbReference type="SAM" id="MobiDB-lite"/>
    </source>
</evidence>
<keyword evidence="5" id="KW-0479">Metal-binding</keyword>
<evidence type="ECO:0000313" key="11">
    <source>
        <dbReference type="EMBL" id="CAG9768211.1"/>
    </source>
</evidence>
<comment type="subcellular location">
    <subcellularLocation>
        <location evidence="2">Endosome membrane</location>
        <topology evidence="2">Peripheral membrane protein</topology>
    </subcellularLocation>
    <subcellularLocation>
        <location evidence="1">Late endosome membrane</location>
    </subcellularLocation>
    <subcellularLocation>
        <location evidence="3">Lysosome membrane</location>
        <topology evidence="3">Peripheral membrane protein</topology>
        <orientation evidence="3">Cytoplasmic side</orientation>
    </subcellularLocation>
</comment>
<dbReference type="Pfam" id="PF10601">
    <property type="entry name" value="zf-LITAF-like"/>
    <property type="match status" value="1"/>
</dbReference>
<reference evidence="11" key="1">
    <citation type="submission" date="2022-01" db="EMBL/GenBank/DDBJ databases">
        <authorList>
            <person name="King R."/>
        </authorList>
    </citation>
    <scope>NUCLEOTIDE SEQUENCE</scope>
</reference>
<dbReference type="OrthoDB" id="5599753at2759"/>
<name>A0A9N9MRF3_9CUCU</name>
<dbReference type="AlphaFoldDB" id="A0A9N9MRF3"/>
<proteinExistence type="inferred from homology"/>
<dbReference type="GO" id="GO:0008270">
    <property type="term" value="F:zinc ion binding"/>
    <property type="evidence" value="ECO:0007669"/>
    <property type="project" value="TreeGrafter"/>
</dbReference>
<feature type="domain" description="LITAF" evidence="10">
    <location>
        <begin position="23"/>
        <end position="106"/>
    </location>
</feature>
<evidence type="ECO:0000256" key="3">
    <source>
        <dbReference type="ARBA" id="ARBA00004630"/>
    </source>
</evidence>
<evidence type="ECO:0000256" key="5">
    <source>
        <dbReference type="ARBA" id="ARBA00022723"/>
    </source>
</evidence>
<dbReference type="PROSITE" id="PS51837">
    <property type="entry name" value="LITAF"/>
    <property type="match status" value="1"/>
</dbReference>
<evidence type="ECO:0000256" key="7">
    <source>
        <dbReference type="ARBA" id="ARBA00023136"/>
    </source>
</evidence>